<proteinExistence type="predicted"/>
<comment type="caution">
    <text evidence="1">The sequence shown here is derived from an EMBL/GenBank/DDBJ whole genome shotgun (WGS) entry which is preliminary data.</text>
</comment>
<dbReference type="Proteomes" id="UP001060085">
    <property type="component" value="Linkage Group LG02"/>
</dbReference>
<evidence type="ECO:0000313" key="2">
    <source>
        <dbReference type="Proteomes" id="UP001060085"/>
    </source>
</evidence>
<dbReference type="EMBL" id="CM044702">
    <property type="protein sequence ID" value="KAI5675778.1"/>
    <property type="molecule type" value="Genomic_DNA"/>
</dbReference>
<protein>
    <submittedName>
        <fullName evidence="1">Uncharacterized protein</fullName>
    </submittedName>
</protein>
<keyword evidence="2" id="KW-1185">Reference proteome</keyword>
<organism evidence="1 2">
    <name type="scientific">Catharanthus roseus</name>
    <name type="common">Madagascar periwinkle</name>
    <name type="synonym">Vinca rosea</name>
    <dbReference type="NCBI Taxonomy" id="4058"/>
    <lineage>
        <taxon>Eukaryota</taxon>
        <taxon>Viridiplantae</taxon>
        <taxon>Streptophyta</taxon>
        <taxon>Embryophyta</taxon>
        <taxon>Tracheophyta</taxon>
        <taxon>Spermatophyta</taxon>
        <taxon>Magnoliopsida</taxon>
        <taxon>eudicotyledons</taxon>
        <taxon>Gunneridae</taxon>
        <taxon>Pentapetalae</taxon>
        <taxon>asterids</taxon>
        <taxon>lamiids</taxon>
        <taxon>Gentianales</taxon>
        <taxon>Apocynaceae</taxon>
        <taxon>Rauvolfioideae</taxon>
        <taxon>Vinceae</taxon>
        <taxon>Catharanthinae</taxon>
        <taxon>Catharanthus</taxon>
    </lineage>
</organism>
<name>A0ACC0BTA9_CATRO</name>
<gene>
    <name evidence="1" type="ORF">M9H77_06728</name>
</gene>
<sequence length="286" mass="31822">MRDFLFHQINSTDIPKSFKQDLVFLSKFFFETYSPSLHIPTITMAGEQPIRSRRSITLGHDDRTLSLLARTRYSSPGSSSTAASSATLVTPVIRSITSLSLGHCLGYVDELSHFTVLPPLPRYRAIWPETNRLNSNLMKIPYRSLFGVFCGNWLPNTNVTVVLKERVHLRYAFVTKKRINICIALDPLVMLKVVAPGLGPPSPTPSTPGHTSLGRSTSTRVTSPSPPAPRVESSEVTTSLDLLKSATFNYYGICSSNAVRLAKSQDKLPEYSFRSKEGVSSYRFYL</sequence>
<reference evidence="2" key="1">
    <citation type="journal article" date="2023" name="Nat. Plants">
        <title>Single-cell RNA sequencing provides a high-resolution roadmap for understanding the multicellular compartmentation of specialized metabolism.</title>
        <authorList>
            <person name="Sun S."/>
            <person name="Shen X."/>
            <person name="Li Y."/>
            <person name="Li Y."/>
            <person name="Wang S."/>
            <person name="Li R."/>
            <person name="Zhang H."/>
            <person name="Shen G."/>
            <person name="Guo B."/>
            <person name="Wei J."/>
            <person name="Xu J."/>
            <person name="St-Pierre B."/>
            <person name="Chen S."/>
            <person name="Sun C."/>
        </authorList>
    </citation>
    <scope>NUCLEOTIDE SEQUENCE [LARGE SCALE GENOMIC DNA]</scope>
</reference>
<accession>A0ACC0BTA9</accession>
<evidence type="ECO:0000313" key="1">
    <source>
        <dbReference type="EMBL" id="KAI5675778.1"/>
    </source>
</evidence>